<organism evidence="1 2">
    <name type="scientific">Rhododendron molle</name>
    <name type="common">Chinese azalea</name>
    <name type="synonym">Azalea mollis</name>
    <dbReference type="NCBI Taxonomy" id="49168"/>
    <lineage>
        <taxon>Eukaryota</taxon>
        <taxon>Viridiplantae</taxon>
        <taxon>Streptophyta</taxon>
        <taxon>Embryophyta</taxon>
        <taxon>Tracheophyta</taxon>
        <taxon>Spermatophyta</taxon>
        <taxon>Magnoliopsida</taxon>
        <taxon>eudicotyledons</taxon>
        <taxon>Gunneridae</taxon>
        <taxon>Pentapetalae</taxon>
        <taxon>asterids</taxon>
        <taxon>Ericales</taxon>
        <taxon>Ericaceae</taxon>
        <taxon>Ericoideae</taxon>
        <taxon>Rhodoreae</taxon>
        <taxon>Rhododendron</taxon>
    </lineage>
</organism>
<name>A0ACC0NCG1_RHOML</name>
<accession>A0ACC0NCG1</accession>
<dbReference type="EMBL" id="CM046393">
    <property type="protein sequence ID" value="KAI8550579.1"/>
    <property type="molecule type" value="Genomic_DNA"/>
</dbReference>
<protein>
    <submittedName>
        <fullName evidence="1">Uncharacterized protein</fullName>
    </submittedName>
</protein>
<evidence type="ECO:0000313" key="1">
    <source>
        <dbReference type="EMBL" id="KAI8550579.1"/>
    </source>
</evidence>
<dbReference type="Proteomes" id="UP001062846">
    <property type="component" value="Chromosome 6"/>
</dbReference>
<keyword evidence="2" id="KW-1185">Reference proteome</keyword>
<reference evidence="1" key="1">
    <citation type="submission" date="2022-02" db="EMBL/GenBank/DDBJ databases">
        <title>Plant Genome Project.</title>
        <authorList>
            <person name="Zhang R.-G."/>
        </authorList>
    </citation>
    <scope>NUCLEOTIDE SEQUENCE</scope>
    <source>
        <strain evidence="1">AT1</strain>
    </source>
</reference>
<evidence type="ECO:0000313" key="2">
    <source>
        <dbReference type="Proteomes" id="UP001062846"/>
    </source>
</evidence>
<gene>
    <name evidence="1" type="ORF">RHMOL_Rhmol06G0118100</name>
</gene>
<proteinExistence type="predicted"/>
<sequence>MISTRVRTSQLRKGSLFSLRCLTLRSSINLKYCYLNFKKCYHICQTLFLFRWVVRLLSSFEHGISDFSLLNFV</sequence>
<comment type="caution">
    <text evidence="1">The sequence shown here is derived from an EMBL/GenBank/DDBJ whole genome shotgun (WGS) entry which is preliminary data.</text>
</comment>